<dbReference type="Proteomes" id="UP000054477">
    <property type="component" value="Unassembled WGS sequence"/>
</dbReference>
<reference evidence="1 2" key="1">
    <citation type="submission" date="2014-04" db="EMBL/GenBank/DDBJ databases">
        <authorList>
            <consortium name="DOE Joint Genome Institute"/>
            <person name="Kuo A."/>
            <person name="Kohler A."/>
            <person name="Nagy L.G."/>
            <person name="Floudas D."/>
            <person name="Copeland A."/>
            <person name="Barry K.W."/>
            <person name="Cichocki N."/>
            <person name="Veneault-Fourrey C."/>
            <person name="LaButti K."/>
            <person name="Lindquist E.A."/>
            <person name="Lipzen A."/>
            <person name="Lundell T."/>
            <person name="Morin E."/>
            <person name="Murat C."/>
            <person name="Sun H."/>
            <person name="Tunlid A."/>
            <person name="Henrissat B."/>
            <person name="Grigoriev I.V."/>
            <person name="Hibbett D.S."/>
            <person name="Martin F."/>
            <person name="Nordberg H.P."/>
            <person name="Cantor M.N."/>
            <person name="Hua S.X."/>
        </authorList>
    </citation>
    <scope>NUCLEOTIDE SEQUENCE [LARGE SCALE GENOMIC DNA]</scope>
    <source>
        <strain evidence="1 2">LaAM-08-1</strain>
    </source>
</reference>
<proteinExistence type="predicted"/>
<accession>A0A0C9XPW4</accession>
<name>A0A0C9XPW4_9AGAR</name>
<dbReference type="HOGENOM" id="CLU_2441214_0_0_1"/>
<gene>
    <name evidence="1" type="ORF">K443DRAFT_469950</name>
</gene>
<keyword evidence="2" id="KW-1185">Reference proteome</keyword>
<reference evidence="2" key="2">
    <citation type="submission" date="2015-01" db="EMBL/GenBank/DDBJ databases">
        <title>Evolutionary Origins and Diversification of the Mycorrhizal Mutualists.</title>
        <authorList>
            <consortium name="DOE Joint Genome Institute"/>
            <consortium name="Mycorrhizal Genomics Consortium"/>
            <person name="Kohler A."/>
            <person name="Kuo A."/>
            <person name="Nagy L.G."/>
            <person name="Floudas D."/>
            <person name="Copeland A."/>
            <person name="Barry K.W."/>
            <person name="Cichocki N."/>
            <person name="Veneault-Fourrey C."/>
            <person name="LaButti K."/>
            <person name="Lindquist E.A."/>
            <person name="Lipzen A."/>
            <person name="Lundell T."/>
            <person name="Morin E."/>
            <person name="Murat C."/>
            <person name="Riley R."/>
            <person name="Ohm R."/>
            <person name="Sun H."/>
            <person name="Tunlid A."/>
            <person name="Henrissat B."/>
            <person name="Grigoriev I.V."/>
            <person name="Hibbett D.S."/>
            <person name="Martin F."/>
        </authorList>
    </citation>
    <scope>NUCLEOTIDE SEQUENCE [LARGE SCALE GENOMIC DNA]</scope>
    <source>
        <strain evidence="2">LaAM-08-1</strain>
    </source>
</reference>
<sequence>MVARPFQGLRSWSEGAQWTPSFRFDLICLSSLFLGAYRCQLSGLSLVALKCPSPFPCFRCSAFRLFHDSHMRVRNPFGSYRVTPPGHTTY</sequence>
<dbReference type="EMBL" id="KN838578">
    <property type="protein sequence ID" value="KIK03634.1"/>
    <property type="molecule type" value="Genomic_DNA"/>
</dbReference>
<protein>
    <submittedName>
        <fullName evidence="1">Uncharacterized protein</fullName>
    </submittedName>
</protein>
<evidence type="ECO:0000313" key="1">
    <source>
        <dbReference type="EMBL" id="KIK03634.1"/>
    </source>
</evidence>
<dbReference type="AlphaFoldDB" id="A0A0C9XPW4"/>
<evidence type="ECO:0000313" key="2">
    <source>
        <dbReference type="Proteomes" id="UP000054477"/>
    </source>
</evidence>
<organism evidence="1 2">
    <name type="scientific">Laccaria amethystina LaAM-08-1</name>
    <dbReference type="NCBI Taxonomy" id="1095629"/>
    <lineage>
        <taxon>Eukaryota</taxon>
        <taxon>Fungi</taxon>
        <taxon>Dikarya</taxon>
        <taxon>Basidiomycota</taxon>
        <taxon>Agaricomycotina</taxon>
        <taxon>Agaricomycetes</taxon>
        <taxon>Agaricomycetidae</taxon>
        <taxon>Agaricales</taxon>
        <taxon>Agaricineae</taxon>
        <taxon>Hydnangiaceae</taxon>
        <taxon>Laccaria</taxon>
    </lineage>
</organism>